<gene>
    <name evidence="15" type="ORF">CDO51_09985</name>
</gene>
<name>A0A226BWJ1_9FIRM</name>
<evidence type="ECO:0000256" key="2">
    <source>
        <dbReference type="ARBA" id="ARBA00006434"/>
    </source>
</evidence>
<feature type="transmembrane region" description="Helical" evidence="14">
    <location>
        <begin position="370"/>
        <end position="391"/>
    </location>
</feature>
<dbReference type="InterPro" id="IPR001734">
    <property type="entry name" value="Na/solute_symporter"/>
</dbReference>
<feature type="transmembrane region" description="Helical" evidence="14">
    <location>
        <begin position="230"/>
        <end position="251"/>
    </location>
</feature>
<feature type="transmembrane region" description="Helical" evidence="14">
    <location>
        <begin position="117"/>
        <end position="144"/>
    </location>
</feature>
<dbReference type="CDD" id="cd10322">
    <property type="entry name" value="SLC5sbd"/>
    <property type="match status" value="1"/>
</dbReference>
<evidence type="ECO:0000256" key="8">
    <source>
        <dbReference type="ARBA" id="ARBA00023053"/>
    </source>
</evidence>
<evidence type="ECO:0000256" key="12">
    <source>
        <dbReference type="ARBA" id="ARBA00033708"/>
    </source>
</evidence>
<dbReference type="GO" id="GO:0005886">
    <property type="term" value="C:plasma membrane"/>
    <property type="evidence" value="ECO:0007669"/>
    <property type="project" value="UniProtKB-SubCell"/>
</dbReference>
<protein>
    <submittedName>
        <fullName evidence="15">Sodium:solute symporter</fullName>
    </submittedName>
</protein>
<feature type="transmembrane region" description="Helical" evidence="14">
    <location>
        <begin position="156"/>
        <end position="177"/>
    </location>
</feature>
<evidence type="ECO:0000313" key="16">
    <source>
        <dbReference type="Proteomes" id="UP000214588"/>
    </source>
</evidence>
<reference evidence="15 16" key="1">
    <citation type="submission" date="2017-06" db="EMBL/GenBank/DDBJ databases">
        <title>Draft Genome Sequence of Natranaerobius trueperi halophilic, alkalithermophilic bacteria from soda lakes.</title>
        <authorList>
            <person name="Zhao B."/>
        </authorList>
    </citation>
    <scope>NUCLEOTIDE SEQUENCE [LARGE SCALE GENOMIC DNA]</scope>
    <source>
        <strain evidence="15 16">DSM 18760</strain>
    </source>
</reference>
<dbReference type="Proteomes" id="UP000214588">
    <property type="component" value="Unassembled WGS sequence"/>
</dbReference>
<dbReference type="Pfam" id="PF00474">
    <property type="entry name" value="SSF"/>
    <property type="match status" value="1"/>
</dbReference>
<dbReference type="PANTHER" id="PTHR48086:SF3">
    <property type="entry name" value="SODIUM_PROLINE SYMPORTER"/>
    <property type="match status" value="1"/>
</dbReference>
<dbReference type="Gene3D" id="1.20.1730.10">
    <property type="entry name" value="Sodium/glucose cotransporter"/>
    <property type="match status" value="1"/>
</dbReference>
<evidence type="ECO:0000256" key="9">
    <source>
        <dbReference type="ARBA" id="ARBA00023065"/>
    </source>
</evidence>
<feature type="transmembrane region" description="Helical" evidence="14">
    <location>
        <begin position="6"/>
        <end position="23"/>
    </location>
</feature>
<evidence type="ECO:0000256" key="10">
    <source>
        <dbReference type="ARBA" id="ARBA00023136"/>
    </source>
</evidence>
<dbReference type="GO" id="GO:0006814">
    <property type="term" value="P:sodium ion transport"/>
    <property type="evidence" value="ECO:0007669"/>
    <property type="project" value="UniProtKB-KW"/>
</dbReference>
<keyword evidence="11" id="KW-0739">Sodium transport</keyword>
<keyword evidence="6" id="KW-0769">Symport</keyword>
<dbReference type="EMBL" id="NIQC01000025">
    <property type="protein sequence ID" value="OWZ83152.1"/>
    <property type="molecule type" value="Genomic_DNA"/>
</dbReference>
<feature type="transmembrane region" description="Helical" evidence="14">
    <location>
        <begin position="426"/>
        <end position="446"/>
    </location>
</feature>
<accession>A0A226BWJ1</accession>
<keyword evidence="8" id="KW-0915">Sodium</keyword>
<dbReference type="InterPro" id="IPR038377">
    <property type="entry name" value="Na/Glc_symporter_sf"/>
</dbReference>
<evidence type="ECO:0000313" key="15">
    <source>
        <dbReference type="EMBL" id="OWZ83152.1"/>
    </source>
</evidence>
<evidence type="ECO:0000256" key="13">
    <source>
        <dbReference type="RuleBase" id="RU362091"/>
    </source>
</evidence>
<dbReference type="AlphaFoldDB" id="A0A226BWJ1"/>
<keyword evidence="10 14" id="KW-0472">Membrane</keyword>
<feature type="transmembrane region" description="Helical" evidence="14">
    <location>
        <begin position="492"/>
        <end position="510"/>
    </location>
</feature>
<evidence type="ECO:0000256" key="3">
    <source>
        <dbReference type="ARBA" id="ARBA00022448"/>
    </source>
</evidence>
<keyword evidence="7 14" id="KW-1133">Transmembrane helix</keyword>
<evidence type="ECO:0000256" key="6">
    <source>
        <dbReference type="ARBA" id="ARBA00022847"/>
    </source>
</evidence>
<feature type="transmembrane region" description="Helical" evidence="14">
    <location>
        <begin position="452"/>
        <end position="471"/>
    </location>
</feature>
<feature type="transmembrane region" description="Helical" evidence="14">
    <location>
        <begin position="516"/>
        <end position="538"/>
    </location>
</feature>
<keyword evidence="5 14" id="KW-0812">Transmembrane</keyword>
<keyword evidence="4" id="KW-1003">Cell membrane</keyword>
<keyword evidence="16" id="KW-1185">Reference proteome</keyword>
<evidence type="ECO:0000256" key="5">
    <source>
        <dbReference type="ARBA" id="ARBA00022692"/>
    </source>
</evidence>
<dbReference type="OrthoDB" id="9810181at2"/>
<dbReference type="PANTHER" id="PTHR48086">
    <property type="entry name" value="SODIUM/PROLINE SYMPORTER-RELATED"/>
    <property type="match status" value="1"/>
</dbReference>
<dbReference type="RefSeq" id="WP_089024124.1">
    <property type="nucleotide sequence ID" value="NZ_NIQC01000025.1"/>
</dbReference>
<comment type="subcellular location">
    <subcellularLocation>
        <location evidence="1">Cell membrane</location>
        <topology evidence="1">Multi-pass membrane protein</topology>
    </subcellularLocation>
</comment>
<dbReference type="GO" id="GO:0015293">
    <property type="term" value="F:symporter activity"/>
    <property type="evidence" value="ECO:0007669"/>
    <property type="project" value="UniProtKB-KW"/>
</dbReference>
<dbReference type="InterPro" id="IPR050277">
    <property type="entry name" value="Sodium:Solute_Symporter"/>
</dbReference>
<evidence type="ECO:0000256" key="4">
    <source>
        <dbReference type="ARBA" id="ARBA00022475"/>
    </source>
</evidence>
<feature type="transmembrane region" description="Helical" evidence="14">
    <location>
        <begin position="73"/>
        <end position="90"/>
    </location>
</feature>
<evidence type="ECO:0000256" key="7">
    <source>
        <dbReference type="ARBA" id="ARBA00022989"/>
    </source>
</evidence>
<evidence type="ECO:0000256" key="11">
    <source>
        <dbReference type="ARBA" id="ARBA00023201"/>
    </source>
</evidence>
<dbReference type="PROSITE" id="PS50283">
    <property type="entry name" value="NA_SOLUT_SYMP_3"/>
    <property type="match status" value="1"/>
</dbReference>
<sequence>MEWYYVIPVAYLILLVCIGIYIAKRQETRSDFFVASNRMDGAVLFATIMSTVVGANTYMGFSGDIFETGMSNYWLLFGAGMSYFVLFFISGKIRMIASKYEVFTLPDLVELRYSKPVAIIVTMFSLVGLVGGAGGGILGIGIILNSLFGIDVTTAVLVTAVVTITYTALGGLWGVALTDWFQSIIMIIGVFLILTFGVSAVAPSGAFFTGSFEIVEVFEGNIGGEFIDPLAGMTFALGLAWTITFMPLNTISQTSIQRVYAAENVPQIRKISLLMVIFISLVLTFGLSLIGLLGSGIFTELDNAEAVFPMLSLELLHPVIGMIVVTGIMGAAKSTVDSNFLGSAIHFSRDIYEAYMKTYKNKKIDDKEGLFVSRVAIVVIGVASTLAALWAPGIMDLLVMTQQIFAGATFAPIILGFYWTRANAPGAMTGIILGGGTMFLSNLIEIPLTNEPLIAALLLSIIGVIVGSLLSSEDKENGAVFSFATNITKNDLVLLALTVLVVVIWSLALINPSAWPYLIITTVVLLGASIVFLVYNFIKTRIKAQSTKQKTINQ</sequence>
<organism evidence="15 16">
    <name type="scientific">Natranaerobius trueperi</name>
    <dbReference type="NCBI Taxonomy" id="759412"/>
    <lineage>
        <taxon>Bacteria</taxon>
        <taxon>Bacillati</taxon>
        <taxon>Bacillota</taxon>
        <taxon>Clostridia</taxon>
        <taxon>Natranaerobiales</taxon>
        <taxon>Natranaerobiaceae</taxon>
        <taxon>Natranaerobius</taxon>
    </lineage>
</organism>
<feature type="transmembrane region" description="Helical" evidence="14">
    <location>
        <begin position="184"/>
        <end position="210"/>
    </location>
</feature>
<evidence type="ECO:0000256" key="14">
    <source>
        <dbReference type="SAM" id="Phobius"/>
    </source>
</evidence>
<feature type="transmembrane region" description="Helical" evidence="14">
    <location>
        <begin position="271"/>
        <end position="295"/>
    </location>
</feature>
<keyword evidence="3" id="KW-0813">Transport</keyword>
<evidence type="ECO:0000256" key="1">
    <source>
        <dbReference type="ARBA" id="ARBA00004651"/>
    </source>
</evidence>
<keyword evidence="9" id="KW-0406">Ion transport</keyword>
<proteinExistence type="inferred from homology"/>
<comment type="caution">
    <text evidence="15">The sequence shown here is derived from an EMBL/GenBank/DDBJ whole genome shotgun (WGS) entry which is preliminary data.</text>
</comment>
<feature type="transmembrane region" description="Helical" evidence="14">
    <location>
        <begin position="43"/>
        <end position="61"/>
    </location>
</feature>
<comment type="similarity">
    <text evidence="2 13">Belongs to the sodium:solute symporter (SSF) (TC 2.A.21) family.</text>
</comment>
<feature type="transmembrane region" description="Helical" evidence="14">
    <location>
        <begin position="315"/>
        <end position="332"/>
    </location>
</feature>
<comment type="catalytic activity">
    <reaction evidence="12">
        <text>L-proline(in) + Na(+)(in) = L-proline(out) + Na(+)(out)</text>
        <dbReference type="Rhea" id="RHEA:28967"/>
        <dbReference type="ChEBI" id="CHEBI:29101"/>
        <dbReference type="ChEBI" id="CHEBI:60039"/>
    </reaction>
</comment>
<feature type="transmembrane region" description="Helical" evidence="14">
    <location>
        <begin position="397"/>
        <end position="419"/>
    </location>
</feature>